<proteinExistence type="predicted"/>
<sequence>MSRACVRVDRVPVNQSGVLDLSAGSSKSSGPKGVLDRVPVDVQLGFLDLNAGSSKFQSPRSKGVLDLSKLKSPGSNGDLSKRQFSGFLDSNGGVLKSPGSNGDLSKRQFSGFLDSNGVLDRNNQSTGSSSSVRVSWADEVDLRKDKEDF</sequence>
<organism evidence="2 3">
    <name type="scientific">Asparagus officinalis</name>
    <name type="common">Garden asparagus</name>
    <dbReference type="NCBI Taxonomy" id="4686"/>
    <lineage>
        <taxon>Eukaryota</taxon>
        <taxon>Viridiplantae</taxon>
        <taxon>Streptophyta</taxon>
        <taxon>Embryophyta</taxon>
        <taxon>Tracheophyta</taxon>
        <taxon>Spermatophyta</taxon>
        <taxon>Magnoliopsida</taxon>
        <taxon>Liliopsida</taxon>
        <taxon>Asparagales</taxon>
        <taxon>Asparagaceae</taxon>
        <taxon>Asparagoideae</taxon>
        <taxon>Asparagus</taxon>
    </lineage>
</organism>
<gene>
    <name evidence="2" type="ORF">A4U43_C01F14260</name>
</gene>
<accession>A0A5P1FP95</accession>
<protein>
    <submittedName>
        <fullName evidence="2">Uncharacterized protein</fullName>
    </submittedName>
</protein>
<dbReference type="AlphaFoldDB" id="A0A5P1FP95"/>
<reference evidence="3" key="1">
    <citation type="journal article" date="2017" name="Nat. Commun.">
        <title>The asparagus genome sheds light on the origin and evolution of a young Y chromosome.</title>
        <authorList>
            <person name="Harkess A."/>
            <person name="Zhou J."/>
            <person name="Xu C."/>
            <person name="Bowers J.E."/>
            <person name="Van der Hulst R."/>
            <person name="Ayyampalayam S."/>
            <person name="Mercati F."/>
            <person name="Riccardi P."/>
            <person name="McKain M.R."/>
            <person name="Kakrana A."/>
            <person name="Tang H."/>
            <person name="Ray J."/>
            <person name="Groenendijk J."/>
            <person name="Arikit S."/>
            <person name="Mathioni S.M."/>
            <person name="Nakano M."/>
            <person name="Shan H."/>
            <person name="Telgmann-Rauber A."/>
            <person name="Kanno A."/>
            <person name="Yue Z."/>
            <person name="Chen H."/>
            <person name="Li W."/>
            <person name="Chen Y."/>
            <person name="Xu X."/>
            <person name="Zhang Y."/>
            <person name="Luo S."/>
            <person name="Chen H."/>
            <person name="Gao J."/>
            <person name="Mao Z."/>
            <person name="Pires J.C."/>
            <person name="Luo M."/>
            <person name="Kudrna D."/>
            <person name="Wing R.A."/>
            <person name="Meyers B.C."/>
            <person name="Yi K."/>
            <person name="Kong H."/>
            <person name="Lavrijsen P."/>
            <person name="Sunseri F."/>
            <person name="Falavigna A."/>
            <person name="Ye Y."/>
            <person name="Leebens-Mack J.H."/>
            <person name="Chen G."/>
        </authorList>
    </citation>
    <scope>NUCLEOTIDE SEQUENCE [LARGE SCALE GENOMIC DNA]</scope>
    <source>
        <strain evidence="3">cv. DH0086</strain>
    </source>
</reference>
<evidence type="ECO:0000256" key="1">
    <source>
        <dbReference type="SAM" id="MobiDB-lite"/>
    </source>
</evidence>
<name>A0A5P1FP95_ASPOF</name>
<keyword evidence="3" id="KW-1185">Reference proteome</keyword>
<dbReference type="EMBL" id="CM007381">
    <property type="protein sequence ID" value="ONK80135.1"/>
    <property type="molecule type" value="Genomic_DNA"/>
</dbReference>
<feature type="region of interest" description="Disordered" evidence="1">
    <location>
        <begin position="55"/>
        <end position="108"/>
    </location>
</feature>
<evidence type="ECO:0000313" key="3">
    <source>
        <dbReference type="Proteomes" id="UP000243459"/>
    </source>
</evidence>
<evidence type="ECO:0000313" key="2">
    <source>
        <dbReference type="EMBL" id="ONK80135.1"/>
    </source>
</evidence>
<dbReference type="Gramene" id="ONK80135">
    <property type="protein sequence ID" value="ONK80135"/>
    <property type="gene ID" value="A4U43_C01F14260"/>
</dbReference>
<dbReference type="Proteomes" id="UP000243459">
    <property type="component" value="Chromosome 1"/>
</dbReference>